<sequence length="178" mass="19614">MSSFHSSWQPIFCIPVSLANVPVSTQATILHSSSPIQPTSIYKYASAQAFSHVVSTHVPPLYWEQSKNARDRPPSGSSEPMWFIQRSSMAKLFKINWDNYNITYLVDTCDSVCLLVFGAGNPDISGIGVMNSYLIQGLSTIILGPVLASVVLIRSKRLSNSKDTFFNLDPAFLQNQGP</sequence>
<reference evidence="2" key="1">
    <citation type="journal article" date="2023" name="Mol. Phylogenet. Evol.">
        <title>Genome-scale phylogeny and comparative genomics of the fungal order Sordariales.</title>
        <authorList>
            <person name="Hensen N."/>
            <person name="Bonometti L."/>
            <person name="Westerberg I."/>
            <person name="Brannstrom I.O."/>
            <person name="Guillou S."/>
            <person name="Cros-Aarteil S."/>
            <person name="Calhoun S."/>
            <person name="Haridas S."/>
            <person name="Kuo A."/>
            <person name="Mondo S."/>
            <person name="Pangilinan J."/>
            <person name="Riley R."/>
            <person name="LaButti K."/>
            <person name="Andreopoulos B."/>
            <person name="Lipzen A."/>
            <person name="Chen C."/>
            <person name="Yan M."/>
            <person name="Daum C."/>
            <person name="Ng V."/>
            <person name="Clum A."/>
            <person name="Steindorff A."/>
            <person name="Ohm R.A."/>
            <person name="Martin F."/>
            <person name="Silar P."/>
            <person name="Natvig D.O."/>
            <person name="Lalanne C."/>
            <person name="Gautier V."/>
            <person name="Ament-Velasquez S.L."/>
            <person name="Kruys A."/>
            <person name="Hutchinson M.I."/>
            <person name="Powell A.J."/>
            <person name="Barry K."/>
            <person name="Miller A.N."/>
            <person name="Grigoriev I.V."/>
            <person name="Debuchy R."/>
            <person name="Gladieux P."/>
            <person name="Hiltunen Thoren M."/>
            <person name="Johannesson H."/>
        </authorList>
    </citation>
    <scope>NUCLEOTIDE SEQUENCE</scope>
    <source>
        <strain evidence="2">CBS 232.78</strain>
    </source>
</reference>
<proteinExistence type="predicted"/>
<reference evidence="2" key="2">
    <citation type="submission" date="2023-06" db="EMBL/GenBank/DDBJ databases">
        <authorList>
            <consortium name="Lawrence Berkeley National Laboratory"/>
            <person name="Haridas S."/>
            <person name="Hensen N."/>
            <person name="Bonometti L."/>
            <person name="Westerberg I."/>
            <person name="Brannstrom I.O."/>
            <person name="Guillou S."/>
            <person name="Cros-Aarteil S."/>
            <person name="Calhoun S."/>
            <person name="Kuo A."/>
            <person name="Mondo S."/>
            <person name="Pangilinan J."/>
            <person name="Riley R."/>
            <person name="LaButti K."/>
            <person name="Andreopoulos B."/>
            <person name="Lipzen A."/>
            <person name="Chen C."/>
            <person name="Yanf M."/>
            <person name="Daum C."/>
            <person name="Ng V."/>
            <person name="Clum A."/>
            <person name="Steindorff A."/>
            <person name="Ohm R."/>
            <person name="Martin F."/>
            <person name="Silar P."/>
            <person name="Natvig D."/>
            <person name="Lalanne C."/>
            <person name="Gautier V."/>
            <person name="Ament-velasquez S.L."/>
            <person name="Kruys A."/>
            <person name="Hutchinson M.I."/>
            <person name="Powell A.J."/>
            <person name="Barry K."/>
            <person name="Miller A.N."/>
            <person name="Grigoriev I.V."/>
            <person name="Debuchy R."/>
            <person name="Gladieux P."/>
            <person name="Thoren M.H."/>
            <person name="Johannesson H."/>
        </authorList>
    </citation>
    <scope>NUCLEOTIDE SEQUENCE</scope>
    <source>
        <strain evidence="2">CBS 232.78</strain>
    </source>
</reference>
<dbReference type="EMBL" id="JAULSW010000011">
    <property type="protein sequence ID" value="KAK3368031.1"/>
    <property type="molecule type" value="Genomic_DNA"/>
</dbReference>
<protein>
    <submittedName>
        <fullName evidence="2">Uncharacterized protein</fullName>
    </submittedName>
</protein>
<keyword evidence="3" id="KW-1185">Reference proteome</keyword>
<feature type="transmembrane region" description="Helical" evidence="1">
    <location>
        <begin position="133"/>
        <end position="153"/>
    </location>
</feature>
<dbReference type="AlphaFoldDB" id="A0AAE0K106"/>
<evidence type="ECO:0000256" key="1">
    <source>
        <dbReference type="SAM" id="Phobius"/>
    </source>
</evidence>
<organism evidence="2 3">
    <name type="scientific">Podospora didyma</name>
    <dbReference type="NCBI Taxonomy" id="330526"/>
    <lineage>
        <taxon>Eukaryota</taxon>
        <taxon>Fungi</taxon>
        <taxon>Dikarya</taxon>
        <taxon>Ascomycota</taxon>
        <taxon>Pezizomycotina</taxon>
        <taxon>Sordariomycetes</taxon>
        <taxon>Sordariomycetidae</taxon>
        <taxon>Sordariales</taxon>
        <taxon>Podosporaceae</taxon>
        <taxon>Podospora</taxon>
    </lineage>
</organism>
<gene>
    <name evidence="2" type="ORF">B0H63DRAFT_89004</name>
</gene>
<keyword evidence="1" id="KW-0472">Membrane</keyword>
<evidence type="ECO:0000313" key="2">
    <source>
        <dbReference type="EMBL" id="KAK3368031.1"/>
    </source>
</evidence>
<comment type="caution">
    <text evidence="2">The sequence shown here is derived from an EMBL/GenBank/DDBJ whole genome shotgun (WGS) entry which is preliminary data.</text>
</comment>
<evidence type="ECO:0000313" key="3">
    <source>
        <dbReference type="Proteomes" id="UP001285441"/>
    </source>
</evidence>
<dbReference type="Proteomes" id="UP001285441">
    <property type="component" value="Unassembled WGS sequence"/>
</dbReference>
<accession>A0AAE0K106</accession>
<keyword evidence="1" id="KW-1133">Transmembrane helix</keyword>
<name>A0AAE0K106_9PEZI</name>
<keyword evidence="1" id="KW-0812">Transmembrane</keyword>